<organism evidence="3 4">
    <name type="scientific">Niabella ginsengisoli</name>
    <dbReference type="NCBI Taxonomy" id="522298"/>
    <lineage>
        <taxon>Bacteria</taxon>
        <taxon>Pseudomonadati</taxon>
        <taxon>Bacteroidota</taxon>
        <taxon>Chitinophagia</taxon>
        <taxon>Chitinophagales</taxon>
        <taxon>Chitinophagaceae</taxon>
        <taxon>Niabella</taxon>
    </lineage>
</organism>
<dbReference type="Proteomes" id="UP001202248">
    <property type="component" value="Unassembled WGS sequence"/>
</dbReference>
<dbReference type="PANTHER" id="PTHR11133:SF22">
    <property type="entry name" value="ALPHA-AMINOADIPIC SEMIALDEHYDE SYNTHASE, MITOCHONDRIAL"/>
    <property type="match status" value="1"/>
</dbReference>
<gene>
    <name evidence="3" type="ORF">MKP09_16940</name>
</gene>
<comment type="caution">
    <text evidence="3">The sequence shown here is derived from an EMBL/GenBank/DDBJ whole genome shotgun (WGS) entry which is preliminary data.</text>
</comment>
<sequence length="214" mass="24442">MTDVSILPDFENMRSVDWLIYSLKRFAQVNSFSGFLAQSVEPADQELIKQLFSYLGIDDEIIIPKSVSSSSATILQHLLETKLKLNKHDKDMIVMLHEIDYKLNNTKKSIKSCMIVKGDEDQNTAMAKTVGFPLAIATELIIKNKINITGLHIPIIKEVYDPVLTKLKKTEFSSKKYKHARFKLKLIKRKPSFCYIEINHNNLIASLIFATLPK</sequence>
<evidence type="ECO:0000313" key="3">
    <source>
        <dbReference type="EMBL" id="MCH5599471.1"/>
    </source>
</evidence>
<protein>
    <recommendedName>
        <fullName evidence="2">Saccharopine dehydrogenase-like C-terminal domain-containing protein</fullName>
    </recommendedName>
</protein>
<dbReference type="PANTHER" id="PTHR11133">
    <property type="entry name" value="SACCHAROPINE DEHYDROGENASE"/>
    <property type="match status" value="1"/>
</dbReference>
<feature type="domain" description="Saccharopine dehydrogenase-like C-terminal" evidence="2">
    <location>
        <begin position="53"/>
        <end position="169"/>
    </location>
</feature>
<dbReference type="RefSeq" id="WP_240831527.1">
    <property type="nucleotide sequence ID" value="NZ_JAKWBL010000003.1"/>
</dbReference>
<proteinExistence type="predicted"/>
<name>A0ABS9SMF9_9BACT</name>
<dbReference type="InterPro" id="IPR032095">
    <property type="entry name" value="Sacchrp_dh-like_C"/>
</dbReference>
<reference evidence="3 4" key="1">
    <citation type="submission" date="2022-02" db="EMBL/GenBank/DDBJ databases">
        <authorList>
            <person name="Min J."/>
        </authorList>
    </citation>
    <scope>NUCLEOTIDE SEQUENCE [LARGE SCALE GENOMIC DNA]</scope>
    <source>
        <strain evidence="3 4">GR10-1</strain>
    </source>
</reference>
<evidence type="ECO:0000313" key="4">
    <source>
        <dbReference type="Proteomes" id="UP001202248"/>
    </source>
</evidence>
<dbReference type="Pfam" id="PF16653">
    <property type="entry name" value="Sacchrp_dh_C"/>
    <property type="match status" value="1"/>
</dbReference>
<dbReference type="EMBL" id="JAKWBL010000003">
    <property type="protein sequence ID" value="MCH5599471.1"/>
    <property type="molecule type" value="Genomic_DNA"/>
</dbReference>
<evidence type="ECO:0000259" key="2">
    <source>
        <dbReference type="Pfam" id="PF16653"/>
    </source>
</evidence>
<dbReference type="Gene3D" id="3.40.50.720">
    <property type="entry name" value="NAD(P)-binding Rossmann-like Domain"/>
    <property type="match status" value="1"/>
</dbReference>
<keyword evidence="4" id="KW-1185">Reference proteome</keyword>
<dbReference type="InterPro" id="IPR051168">
    <property type="entry name" value="AASS"/>
</dbReference>
<evidence type="ECO:0000256" key="1">
    <source>
        <dbReference type="ARBA" id="ARBA00023002"/>
    </source>
</evidence>
<keyword evidence="1" id="KW-0560">Oxidoreductase</keyword>
<accession>A0ABS9SMF9</accession>